<gene>
    <name evidence="1" type="ORF">IC620_01825</name>
</gene>
<evidence type="ECO:0000313" key="2">
    <source>
        <dbReference type="Proteomes" id="UP000661691"/>
    </source>
</evidence>
<evidence type="ECO:0000313" key="1">
    <source>
        <dbReference type="EMBL" id="MBD1371097.1"/>
    </source>
</evidence>
<accession>A0A926N898</accession>
<name>A0A926N898_9BACL</name>
<dbReference type="RefSeq" id="WP_191139010.1">
    <property type="nucleotide sequence ID" value="NZ_JACXAG020000002.1"/>
</dbReference>
<proteinExistence type="predicted"/>
<protein>
    <submittedName>
        <fullName evidence="1">Uncharacterized protein</fullName>
    </submittedName>
</protein>
<organism evidence="1 2">
    <name type="scientific">Polycladospora coralii</name>
    <dbReference type="NCBI Taxonomy" id="2771432"/>
    <lineage>
        <taxon>Bacteria</taxon>
        <taxon>Bacillati</taxon>
        <taxon>Bacillota</taxon>
        <taxon>Bacilli</taxon>
        <taxon>Bacillales</taxon>
        <taxon>Thermoactinomycetaceae</taxon>
        <taxon>Polycladospora</taxon>
    </lineage>
</organism>
<sequence>MEIELLEGDQADQLRVYCYLYLLEKMKEECFTDDRDLCKSEYGRTSQERV</sequence>
<comment type="caution">
    <text evidence="1">The sequence shown here is derived from an EMBL/GenBank/DDBJ whole genome shotgun (WGS) entry which is preliminary data.</text>
</comment>
<dbReference type="AlphaFoldDB" id="A0A926N898"/>
<keyword evidence="2" id="KW-1185">Reference proteome</keyword>
<reference evidence="1" key="1">
    <citation type="submission" date="2020-09" db="EMBL/GenBank/DDBJ databases">
        <title>A novel bacterium of genus Hazenella, isolated from South China Sea.</title>
        <authorList>
            <person name="Huang H."/>
            <person name="Mo K."/>
            <person name="Hu Y."/>
        </authorList>
    </citation>
    <scope>NUCLEOTIDE SEQUENCE</scope>
    <source>
        <strain evidence="1">IB182357</strain>
    </source>
</reference>
<dbReference type="Proteomes" id="UP000661691">
    <property type="component" value="Unassembled WGS sequence"/>
</dbReference>
<dbReference type="EMBL" id="JACXAH010000002">
    <property type="protein sequence ID" value="MBD1371097.1"/>
    <property type="molecule type" value="Genomic_DNA"/>
</dbReference>